<protein>
    <submittedName>
        <fullName evidence="4">ROK family protein</fullName>
    </submittedName>
</protein>
<accession>A0A3L7JTH4</accession>
<dbReference type="PANTHER" id="PTHR18964">
    <property type="entry name" value="ROK (REPRESSOR, ORF, KINASE) FAMILY"/>
    <property type="match status" value="1"/>
</dbReference>
<dbReference type="CDD" id="cd23763">
    <property type="entry name" value="ASKHA_ATPase_ROK"/>
    <property type="match status" value="1"/>
</dbReference>
<dbReference type="InterPro" id="IPR036388">
    <property type="entry name" value="WH-like_DNA-bd_sf"/>
</dbReference>
<dbReference type="InterPro" id="IPR043129">
    <property type="entry name" value="ATPase_NBD"/>
</dbReference>
<dbReference type="AlphaFoldDB" id="A0A3L7JTH4"/>
<dbReference type="Proteomes" id="UP000276770">
    <property type="component" value="Unassembled WGS sequence"/>
</dbReference>
<proteinExistence type="inferred from homology"/>
<evidence type="ECO:0000256" key="3">
    <source>
        <dbReference type="ARBA" id="ARBA00022629"/>
    </source>
</evidence>
<dbReference type="SUPFAM" id="SSF46785">
    <property type="entry name" value="Winged helix' DNA-binding domain"/>
    <property type="match status" value="1"/>
</dbReference>
<keyword evidence="3" id="KW-0119">Carbohydrate metabolism</keyword>
<dbReference type="Pfam" id="PF00480">
    <property type="entry name" value="ROK"/>
    <property type="match status" value="2"/>
</dbReference>
<sequence>MKSFLPNDIKDENRKIVFEILLQNPELAKVEITEKTTMSFVTVSKIVSFFEQIKLLSVSGESRDGSGGLGRKRSVYRFNENSYVTIGVQHIGKKILAVLVNLHSEVISTYTLDTNVPFHSEAFFEVFVDIINKMKAEAEAKNATIVGVGVGVDGAINNRKKTIRMKIDESKEEDYPYEDIIQGLEEQIGLPIILENDVNASTIAEFANMDRFGNGPSDLVQIALGDGIGAGIMIDKKLHRGYNASAGELEYMCFDPEHINTPLSVGWLESRLNIDYLSKHFGFEVADIPEMSPADAEKCVDYISKHIALAITNIISLLDINQIIVSGKTIILFSNHKIVEKIKGYVNRLTGWDPNISASFSKQSTAVGAAILSLQREMSKVISG</sequence>
<dbReference type="GO" id="GO:0042732">
    <property type="term" value="P:D-xylose metabolic process"/>
    <property type="evidence" value="ECO:0007669"/>
    <property type="project" value="UniProtKB-KW"/>
</dbReference>
<evidence type="ECO:0000256" key="2">
    <source>
        <dbReference type="ARBA" id="ARBA00006479"/>
    </source>
</evidence>
<dbReference type="InterPro" id="IPR000600">
    <property type="entry name" value="ROK"/>
</dbReference>
<dbReference type="PANTHER" id="PTHR18964:SF149">
    <property type="entry name" value="BIFUNCTIONAL UDP-N-ACETYLGLUCOSAMINE 2-EPIMERASE_N-ACETYLMANNOSAMINE KINASE"/>
    <property type="match status" value="1"/>
</dbReference>
<name>A0A3L7JTH4_9BACI</name>
<keyword evidence="5" id="KW-1185">Reference proteome</keyword>
<dbReference type="EMBL" id="RCVZ01000011">
    <property type="protein sequence ID" value="RLQ94016.1"/>
    <property type="molecule type" value="Genomic_DNA"/>
</dbReference>
<dbReference type="SUPFAM" id="SSF53067">
    <property type="entry name" value="Actin-like ATPase domain"/>
    <property type="match status" value="1"/>
</dbReference>
<dbReference type="Gene3D" id="1.10.10.10">
    <property type="entry name" value="Winged helix-like DNA-binding domain superfamily/Winged helix DNA-binding domain"/>
    <property type="match status" value="1"/>
</dbReference>
<reference evidence="4 5" key="1">
    <citation type="submission" date="2018-10" db="EMBL/GenBank/DDBJ databases">
        <title>Falsibacillus sp. genome draft.</title>
        <authorList>
            <person name="Shi S."/>
        </authorList>
    </citation>
    <scope>NUCLEOTIDE SEQUENCE [LARGE SCALE GENOMIC DNA]</scope>
    <source>
        <strain evidence="4 5">GY 10110</strain>
    </source>
</reference>
<evidence type="ECO:0000256" key="1">
    <source>
        <dbReference type="ARBA" id="ARBA00002486"/>
    </source>
</evidence>
<organism evidence="4 5">
    <name type="scientific">Falsibacillus albus</name>
    <dbReference type="NCBI Taxonomy" id="2478915"/>
    <lineage>
        <taxon>Bacteria</taxon>
        <taxon>Bacillati</taxon>
        <taxon>Bacillota</taxon>
        <taxon>Bacilli</taxon>
        <taxon>Bacillales</taxon>
        <taxon>Bacillaceae</taxon>
        <taxon>Falsibacillus</taxon>
    </lineage>
</organism>
<comment type="function">
    <text evidence="1">Transcriptional repressor of xylose-utilizing enzymes.</text>
</comment>
<gene>
    <name evidence="4" type="ORF">D9X91_15385</name>
</gene>
<comment type="caution">
    <text evidence="4">The sequence shown here is derived from an EMBL/GenBank/DDBJ whole genome shotgun (WGS) entry which is preliminary data.</text>
</comment>
<keyword evidence="3" id="KW-0859">Xylose metabolism</keyword>
<evidence type="ECO:0000313" key="5">
    <source>
        <dbReference type="Proteomes" id="UP000276770"/>
    </source>
</evidence>
<evidence type="ECO:0000313" key="4">
    <source>
        <dbReference type="EMBL" id="RLQ94016.1"/>
    </source>
</evidence>
<dbReference type="InterPro" id="IPR036390">
    <property type="entry name" value="WH_DNA-bd_sf"/>
</dbReference>
<dbReference type="Gene3D" id="3.30.420.40">
    <property type="match status" value="2"/>
</dbReference>
<comment type="similarity">
    <text evidence="2">Belongs to the ROK (NagC/XylR) family.</text>
</comment>
<dbReference type="OrthoDB" id="6501901at2"/>